<keyword evidence="3" id="KW-0862">Zinc</keyword>
<evidence type="ECO:0000313" key="9">
    <source>
        <dbReference type="Proteomes" id="UP000053766"/>
    </source>
</evidence>
<feature type="compositionally biased region" description="Low complexity" evidence="6">
    <location>
        <begin position="365"/>
        <end position="377"/>
    </location>
</feature>
<dbReference type="OrthoDB" id="434393at2759"/>
<evidence type="ECO:0000313" key="8">
    <source>
        <dbReference type="EMBL" id="KJH44960.1"/>
    </source>
</evidence>
<feature type="domain" description="THAP-type" evidence="7">
    <location>
        <begin position="202"/>
        <end position="287"/>
    </location>
</feature>
<evidence type="ECO:0000256" key="3">
    <source>
        <dbReference type="ARBA" id="ARBA00022833"/>
    </source>
</evidence>
<dbReference type="PROSITE" id="PS50950">
    <property type="entry name" value="ZF_THAP"/>
    <property type="match status" value="1"/>
</dbReference>
<organism evidence="8 9">
    <name type="scientific">Dictyocaulus viviparus</name>
    <name type="common">Bovine lungworm</name>
    <dbReference type="NCBI Taxonomy" id="29172"/>
    <lineage>
        <taxon>Eukaryota</taxon>
        <taxon>Metazoa</taxon>
        <taxon>Ecdysozoa</taxon>
        <taxon>Nematoda</taxon>
        <taxon>Chromadorea</taxon>
        <taxon>Rhabditida</taxon>
        <taxon>Rhabditina</taxon>
        <taxon>Rhabditomorpha</taxon>
        <taxon>Strongyloidea</taxon>
        <taxon>Metastrongylidae</taxon>
        <taxon>Dictyocaulus</taxon>
    </lineage>
</organism>
<protein>
    <recommendedName>
        <fullName evidence="7">THAP-type domain-containing protein</fullName>
    </recommendedName>
</protein>
<accession>A0A0D8XK47</accession>
<evidence type="ECO:0000256" key="1">
    <source>
        <dbReference type="ARBA" id="ARBA00022723"/>
    </source>
</evidence>
<evidence type="ECO:0000256" key="2">
    <source>
        <dbReference type="ARBA" id="ARBA00022771"/>
    </source>
</evidence>
<reference evidence="8 9" key="1">
    <citation type="submission" date="2013-11" db="EMBL/GenBank/DDBJ databases">
        <title>Draft genome of the bovine lungworm Dictyocaulus viviparus.</title>
        <authorList>
            <person name="Mitreva M."/>
        </authorList>
    </citation>
    <scope>NUCLEOTIDE SEQUENCE [LARGE SCALE GENOMIC DNA]</scope>
    <source>
        <strain evidence="8 9">HannoverDv2000</strain>
    </source>
</reference>
<gene>
    <name evidence="8" type="ORF">DICVIV_08997</name>
</gene>
<name>A0A0D8XK47_DICVI</name>
<dbReference type="GO" id="GO:0003677">
    <property type="term" value="F:DNA binding"/>
    <property type="evidence" value="ECO:0007669"/>
    <property type="project" value="UniProtKB-UniRule"/>
</dbReference>
<evidence type="ECO:0000256" key="6">
    <source>
        <dbReference type="SAM" id="MobiDB-lite"/>
    </source>
</evidence>
<reference evidence="9" key="2">
    <citation type="journal article" date="2016" name="Sci. Rep.">
        <title>Dictyocaulus viviparus genome, variome and transcriptome elucidate lungworm biology and support future intervention.</title>
        <authorList>
            <person name="McNulty S.N."/>
            <person name="Strube C."/>
            <person name="Rosa B.A."/>
            <person name="Martin J.C."/>
            <person name="Tyagi R."/>
            <person name="Choi Y.J."/>
            <person name="Wang Q."/>
            <person name="Hallsworth Pepin K."/>
            <person name="Zhang X."/>
            <person name="Ozersky P."/>
            <person name="Wilson R.K."/>
            <person name="Sternberg P.W."/>
            <person name="Gasser R.B."/>
            <person name="Mitreva M."/>
        </authorList>
    </citation>
    <scope>NUCLEOTIDE SEQUENCE [LARGE SCALE GENOMIC DNA]</scope>
    <source>
        <strain evidence="9">HannoverDv2000</strain>
    </source>
</reference>
<keyword evidence="4 5" id="KW-0238">DNA-binding</keyword>
<feature type="region of interest" description="Disordered" evidence="6">
    <location>
        <begin position="357"/>
        <end position="391"/>
    </location>
</feature>
<dbReference type="GO" id="GO:0008270">
    <property type="term" value="F:zinc ion binding"/>
    <property type="evidence" value="ECO:0007669"/>
    <property type="project" value="UniProtKB-KW"/>
</dbReference>
<evidence type="ECO:0000256" key="5">
    <source>
        <dbReference type="PROSITE-ProRule" id="PRU00309"/>
    </source>
</evidence>
<sequence length="978" mass="113345">MTSRMRVYSKPVEGCDYEVDDQRKALLCDDEILDAADVEEQGEMQFVRPHALYRESSSRRVIKPRKRRRGTQEDSGLDHEIDYTATNYYHRYKNKSYVRRNDVGKYCQVCKAKRVGGRSRGLPSDLQLRKLWILRFNLEPERAAELWVKDAFSDNSHSGEVCSIHFPEDTETLRSNRDILPIDMRRPHLVNDGADDVDFGNMILSCVFCCAQRPLKSMIPFARARFRRRRWISALSDGDLGTESRLRETLKNGATKFLCDWHFADNCFSINTYGEWKLRKDALPNPALEENERTSMRIYMINHLDSKIQRNEELRRRRMNFLILRKHAKEKERMDRENKSAVIDKMRRTFPRLISDGYNDHPIYSEQSSSTCTSGSERPNGRSNGTGSTEYVEVDPDMPLLYPDDAVGPHETFHQEPTTSSTVLDADYFCNLVETDIDYSDDSDLELEIIQRMQRNVNVIVSEVRHCVFCHIVVASDRSKTQRRLRTWPYDDVKHEKYLSIMRWPKEIEEEIRRFWVKRRIEPLDVPRGTVYKYPTLTICQEHLEDAGVPEQIDSWLSKYCVLCDEELGDRNLLLPFPIEKANRVSWARSLFSKKPCNNLVQKQQQWLCERLTRDAATHYRLCLFHFPKTSFTESCDCIDFDQSSQPLSLNICQYARIPRGPHGVVKCPLCDTWNIESETTQIRTPRGVAERNFLIEVLISGDKSTLRKGVEKLSAEACTICKAHLPDLDPFELIAERKLVASVTVQCVVCSTLDLAQNMTPFPYDAAKRIMWVDSMSRRRGGIARFTACIVSDFQNRMRLLNRLALEGRHYICSRHFHPNSLRYIPGLGIFKKLYFLPIPDPDEQPITHVPEPQDDDYVPLLIDGLDNDKVQWHLNYDKVTSMVGEIDDEIGDEITGQSQAAFDSYLTGEQQEIQQNDEDNRTVVVDGVSYIYREVDGEYEGEVDVDVVGHEDDSEVHVEEIPTPDREEIVITGSLE</sequence>
<keyword evidence="2 5" id="KW-0863">Zinc-finger</keyword>
<dbReference type="InterPro" id="IPR006612">
    <property type="entry name" value="THAP_Znf"/>
</dbReference>
<dbReference type="AlphaFoldDB" id="A0A0D8XK47"/>
<proteinExistence type="predicted"/>
<keyword evidence="1" id="KW-0479">Metal-binding</keyword>
<keyword evidence="9" id="KW-1185">Reference proteome</keyword>
<evidence type="ECO:0000259" key="7">
    <source>
        <dbReference type="PROSITE" id="PS50950"/>
    </source>
</evidence>
<evidence type="ECO:0000256" key="4">
    <source>
        <dbReference type="ARBA" id="ARBA00023125"/>
    </source>
</evidence>
<dbReference type="EMBL" id="KN716437">
    <property type="protein sequence ID" value="KJH44960.1"/>
    <property type="molecule type" value="Genomic_DNA"/>
</dbReference>
<dbReference type="Proteomes" id="UP000053766">
    <property type="component" value="Unassembled WGS sequence"/>
</dbReference>